<reference evidence="1 2" key="1">
    <citation type="submission" date="2019-04" db="EMBL/GenBank/DDBJ databases">
        <title>Draft genome of the big-headed turtle Platysternon megacephalum.</title>
        <authorList>
            <person name="Gong S."/>
        </authorList>
    </citation>
    <scope>NUCLEOTIDE SEQUENCE [LARGE SCALE GENOMIC DNA]</scope>
    <source>
        <strain evidence="1">DO16091913</strain>
        <tissue evidence="1">Muscle</tissue>
    </source>
</reference>
<gene>
    <name evidence="1" type="ORF">DR999_PMT22690</name>
</gene>
<proteinExistence type="predicted"/>
<keyword evidence="2" id="KW-1185">Reference proteome</keyword>
<dbReference type="OrthoDB" id="8781591at2759"/>
<dbReference type="STRING" id="55544.A0A4D9DDJ7"/>
<dbReference type="EMBL" id="QXTE01002643">
    <property type="protein sequence ID" value="TFJ95665.1"/>
    <property type="molecule type" value="Genomic_DNA"/>
</dbReference>
<comment type="caution">
    <text evidence="1">The sequence shown here is derived from an EMBL/GenBank/DDBJ whole genome shotgun (WGS) entry which is preliminary data.</text>
</comment>
<dbReference type="InterPro" id="IPR019522">
    <property type="entry name" value="PIK3R5/6"/>
</dbReference>
<dbReference type="GO" id="GO:0005944">
    <property type="term" value="C:phosphatidylinositol 3-kinase complex, class IB"/>
    <property type="evidence" value="ECO:0007669"/>
    <property type="project" value="InterPro"/>
</dbReference>
<evidence type="ECO:0000313" key="2">
    <source>
        <dbReference type="Proteomes" id="UP000297703"/>
    </source>
</evidence>
<evidence type="ECO:0000313" key="1">
    <source>
        <dbReference type="EMBL" id="TFJ95665.1"/>
    </source>
</evidence>
<dbReference type="PANTHER" id="PTHR15593:SF1">
    <property type="entry name" value="PHOSPHOINOSITIDE 3-KINASE REGULATORY SUBUNIT 6"/>
    <property type="match status" value="1"/>
</dbReference>
<dbReference type="AlphaFoldDB" id="A0A4D9DDJ7"/>
<dbReference type="Pfam" id="PF10486">
    <property type="entry name" value="PI3K_1B_p101"/>
    <property type="match status" value="1"/>
</dbReference>
<dbReference type="GO" id="GO:0046935">
    <property type="term" value="F:1-phosphatidylinositol-3-kinase regulator activity"/>
    <property type="evidence" value="ECO:0007669"/>
    <property type="project" value="InterPro"/>
</dbReference>
<dbReference type="PANTHER" id="PTHR15593">
    <property type="entry name" value="PHOSPHATIDYLINOSITOL 3-KINASE REGULATORY SUBUNIT"/>
    <property type="match status" value="1"/>
</dbReference>
<sequence>MFLPLQDHTTPGQMELCELAVYLGKADPWYESNINTLCHMIPKLATMPSSLSTHPMSDPFIIDVIAYYVRLGIQPVYFQIYTVKIFFSNEAQEPAEDVFLTELSAKVQDCKAPKGA</sequence>
<reference evidence="1 2" key="2">
    <citation type="submission" date="2019-04" db="EMBL/GenBank/DDBJ databases">
        <title>The genome sequence of big-headed turtle.</title>
        <authorList>
            <person name="Gong S."/>
        </authorList>
    </citation>
    <scope>NUCLEOTIDE SEQUENCE [LARGE SCALE GENOMIC DNA]</scope>
    <source>
        <strain evidence="1">DO16091913</strain>
        <tissue evidence="1">Muscle</tissue>
    </source>
</reference>
<name>A0A4D9DDJ7_9SAUR</name>
<accession>A0A4D9DDJ7</accession>
<organism evidence="1 2">
    <name type="scientific">Platysternon megacephalum</name>
    <name type="common">big-headed turtle</name>
    <dbReference type="NCBI Taxonomy" id="55544"/>
    <lineage>
        <taxon>Eukaryota</taxon>
        <taxon>Metazoa</taxon>
        <taxon>Chordata</taxon>
        <taxon>Craniata</taxon>
        <taxon>Vertebrata</taxon>
        <taxon>Euteleostomi</taxon>
        <taxon>Archelosauria</taxon>
        <taxon>Testudinata</taxon>
        <taxon>Testudines</taxon>
        <taxon>Cryptodira</taxon>
        <taxon>Durocryptodira</taxon>
        <taxon>Testudinoidea</taxon>
        <taxon>Platysternidae</taxon>
        <taxon>Platysternon</taxon>
    </lineage>
</organism>
<dbReference type="Proteomes" id="UP000297703">
    <property type="component" value="Unassembled WGS sequence"/>
</dbReference>
<dbReference type="GO" id="GO:0007186">
    <property type="term" value="P:G protein-coupled receptor signaling pathway"/>
    <property type="evidence" value="ECO:0007669"/>
    <property type="project" value="TreeGrafter"/>
</dbReference>
<protein>
    <submittedName>
        <fullName evidence="1">Ribosome silencing factor RsfS</fullName>
    </submittedName>
</protein>